<name>D0LRK5_HALO1</name>
<dbReference type="SUPFAM" id="SSF51197">
    <property type="entry name" value="Clavaminate synthase-like"/>
    <property type="match status" value="1"/>
</dbReference>
<dbReference type="InterPro" id="IPR008775">
    <property type="entry name" value="Phytyl_CoA_dOase-like"/>
</dbReference>
<dbReference type="RefSeq" id="WP_012831589.1">
    <property type="nucleotide sequence ID" value="NC_013440.1"/>
</dbReference>
<dbReference type="KEGG" id="hoh:Hoch_6528"/>
<dbReference type="GO" id="GO:0005506">
    <property type="term" value="F:iron ion binding"/>
    <property type="evidence" value="ECO:0007669"/>
    <property type="project" value="UniProtKB-ARBA"/>
</dbReference>
<evidence type="ECO:0000256" key="1">
    <source>
        <dbReference type="ARBA" id="ARBA00001954"/>
    </source>
</evidence>
<keyword evidence="2" id="KW-0560">Oxidoreductase</keyword>
<organism evidence="2 3">
    <name type="scientific">Haliangium ochraceum (strain DSM 14365 / JCM 11303 / SMP-2)</name>
    <dbReference type="NCBI Taxonomy" id="502025"/>
    <lineage>
        <taxon>Bacteria</taxon>
        <taxon>Pseudomonadati</taxon>
        <taxon>Myxococcota</taxon>
        <taxon>Polyangia</taxon>
        <taxon>Haliangiales</taxon>
        <taxon>Kofleriaceae</taxon>
        <taxon>Haliangium</taxon>
    </lineage>
</organism>
<dbReference type="PANTHER" id="PTHR20883:SF48">
    <property type="entry name" value="ECTOINE DIOXYGENASE"/>
    <property type="match status" value="1"/>
</dbReference>
<dbReference type="OrthoDB" id="9791262at2"/>
<comment type="cofactor">
    <cofactor evidence="1">
        <name>Fe(2+)</name>
        <dbReference type="ChEBI" id="CHEBI:29033"/>
    </cofactor>
</comment>
<protein>
    <submittedName>
        <fullName evidence="2">Phytanoyl-CoA dioxygenase</fullName>
    </submittedName>
</protein>
<accession>D0LRK5</accession>
<dbReference type="HOGENOM" id="CLU_047725_3_1_7"/>
<dbReference type="AlphaFoldDB" id="D0LRK5"/>
<reference evidence="2 3" key="1">
    <citation type="journal article" date="2010" name="Stand. Genomic Sci.">
        <title>Complete genome sequence of Haliangium ochraceum type strain (SMP-2).</title>
        <authorList>
            <consortium name="US DOE Joint Genome Institute (JGI-PGF)"/>
            <person name="Ivanova N."/>
            <person name="Daum C."/>
            <person name="Lang E."/>
            <person name="Abt B."/>
            <person name="Kopitz M."/>
            <person name="Saunders E."/>
            <person name="Lapidus A."/>
            <person name="Lucas S."/>
            <person name="Glavina Del Rio T."/>
            <person name="Nolan M."/>
            <person name="Tice H."/>
            <person name="Copeland A."/>
            <person name="Cheng J.F."/>
            <person name="Chen F."/>
            <person name="Bruce D."/>
            <person name="Goodwin L."/>
            <person name="Pitluck S."/>
            <person name="Mavromatis K."/>
            <person name="Pati A."/>
            <person name="Mikhailova N."/>
            <person name="Chen A."/>
            <person name="Palaniappan K."/>
            <person name="Land M."/>
            <person name="Hauser L."/>
            <person name="Chang Y.J."/>
            <person name="Jeffries C.D."/>
            <person name="Detter J.C."/>
            <person name="Brettin T."/>
            <person name="Rohde M."/>
            <person name="Goker M."/>
            <person name="Bristow J."/>
            <person name="Markowitz V."/>
            <person name="Eisen J.A."/>
            <person name="Hugenholtz P."/>
            <person name="Kyrpides N.C."/>
            <person name="Klenk H.P."/>
        </authorList>
    </citation>
    <scope>NUCLEOTIDE SEQUENCE [LARGE SCALE GENOMIC DNA]</scope>
    <source>
        <strain evidence="3">DSM 14365 / CIP 107738 / JCM 11303 / AJ 13395 / SMP-2</strain>
    </source>
</reference>
<sequence length="283" mass="31572">MIAPGATDGAAADLPSFAPLSEEQQCSFRDDGMLILPRVLTPERVAELVATCDALMATDADPMRIDHGPWQALSHAVARHDRLLALLTETRVLSAVVQLLSPRIALQGSQVIYLRALAEEEARDWRPRWHRDLYGTSRDLGSANLALMAVKCFFWLTDLTQSDDGMTLFAPGTHEHRRGPLVPPGRMHPKGVVEPAVRAGDVLLFENRLAHTFGRNLSGRTRKSVMVHFGYRWLMPADYTPEQGRELHTRLSPLGRALMAAPRFPRPAVEPEQALLRWARGQR</sequence>
<gene>
    <name evidence="2" type="ordered locus">Hoch_6528</name>
</gene>
<dbReference type="Gene3D" id="2.60.120.620">
    <property type="entry name" value="q2cbj1_9rhob like domain"/>
    <property type="match status" value="1"/>
</dbReference>
<keyword evidence="2" id="KW-0223">Dioxygenase</keyword>
<evidence type="ECO:0000313" key="2">
    <source>
        <dbReference type="EMBL" id="ACY18997.1"/>
    </source>
</evidence>
<keyword evidence="3" id="KW-1185">Reference proteome</keyword>
<dbReference type="Pfam" id="PF05721">
    <property type="entry name" value="PhyH"/>
    <property type="match status" value="1"/>
</dbReference>
<dbReference type="STRING" id="502025.Hoch_6528"/>
<dbReference type="GO" id="GO:0016706">
    <property type="term" value="F:2-oxoglutarate-dependent dioxygenase activity"/>
    <property type="evidence" value="ECO:0007669"/>
    <property type="project" value="UniProtKB-ARBA"/>
</dbReference>
<evidence type="ECO:0000313" key="3">
    <source>
        <dbReference type="Proteomes" id="UP000001880"/>
    </source>
</evidence>
<dbReference type="Proteomes" id="UP000001880">
    <property type="component" value="Chromosome"/>
</dbReference>
<dbReference type="eggNOG" id="COG5285">
    <property type="taxonomic scope" value="Bacteria"/>
</dbReference>
<proteinExistence type="predicted"/>
<dbReference type="PANTHER" id="PTHR20883">
    <property type="entry name" value="PHYTANOYL-COA DIOXYGENASE DOMAIN CONTAINING 1"/>
    <property type="match status" value="1"/>
</dbReference>
<dbReference type="EMBL" id="CP001804">
    <property type="protein sequence ID" value="ACY18997.1"/>
    <property type="molecule type" value="Genomic_DNA"/>
</dbReference>